<dbReference type="PROSITE" id="PS00137">
    <property type="entry name" value="SUBTILASE_HIS"/>
    <property type="match status" value="1"/>
</dbReference>
<dbReference type="Pfam" id="PF09479">
    <property type="entry name" value="Flg_new"/>
    <property type="match status" value="1"/>
</dbReference>
<reference evidence="11" key="1">
    <citation type="submission" date="2020-08" db="EMBL/GenBank/DDBJ databases">
        <title>Genome public.</title>
        <authorList>
            <person name="Liu C."/>
            <person name="Sun Q."/>
        </authorList>
    </citation>
    <scope>NUCLEOTIDE SEQUENCE</scope>
    <source>
        <strain evidence="11">BX12</strain>
    </source>
</reference>
<organism evidence="11 12">
    <name type="scientific">Zhenpiania hominis</name>
    <dbReference type="NCBI Taxonomy" id="2763644"/>
    <lineage>
        <taxon>Bacteria</taxon>
        <taxon>Bacillati</taxon>
        <taxon>Bacillota</taxon>
        <taxon>Clostridia</taxon>
        <taxon>Peptostreptococcales</taxon>
        <taxon>Anaerovoracaceae</taxon>
        <taxon>Zhenpiania</taxon>
    </lineage>
</organism>
<dbReference type="Pfam" id="PF22148">
    <property type="entry name" value="Fervidolysin_NPro-like"/>
    <property type="match status" value="1"/>
</dbReference>
<comment type="subcellular location">
    <subcellularLocation>
        <location evidence="1">Cell envelope</location>
    </subcellularLocation>
</comment>
<dbReference type="InterPro" id="IPR013378">
    <property type="entry name" value="InlB-like_B-rpt"/>
</dbReference>
<evidence type="ECO:0000256" key="7">
    <source>
        <dbReference type="RuleBase" id="RU003355"/>
    </source>
</evidence>
<evidence type="ECO:0000259" key="9">
    <source>
        <dbReference type="Pfam" id="PF00082"/>
    </source>
</evidence>
<keyword evidence="8" id="KW-0732">Signal</keyword>
<evidence type="ECO:0000259" key="10">
    <source>
        <dbReference type="Pfam" id="PF22148"/>
    </source>
</evidence>
<keyword evidence="12" id="KW-1185">Reference proteome</keyword>
<dbReference type="GO" id="GO:0004252">
    <property type="term" value="F:serine-type endopeptidase activity"/>
    <property type="evidence" value="ECO:0007669"/>
    <property type="project" value="UniProtKB-UniRule"/>
</dbReference>
<evidence type="ECO:0000256" key="5">
    <source>
        <dbReference type="ARBA" id="ARBA00022825"/>
    </source>
</evidence>
<dbReference type="SUPFAM" id="SSF52743">
    <property type="entry name" value="Subtilisin-like"/>
    <property type="match status" value="1"/>
</dbReference>
<feature type="signal peptide" evidence="8">
    <location>
        <begin position="1"/>
        <end position="31"/>
    </location>
</feature>
<dbReference type="SUPFAM" id="SSF49265">
    <property type="entry name" value="Fibronectin type III"/>
    <property type="match status" value="1"/>
</dbReference>
<dbReference type="PROSITE" id="PS51892">
    <property type="entry name" value="SUBTILASE"/>
    <property type="match status" value="1"/>
</dbReference>
<keyword evidence="3 6" id="KW-0645">Protease</keyword>
<dbReference type="InterPro" id="IPR013783">
    <property type="entry name" value="Ig-like_fold"/>
</dbReference>
<dbReference type="InterPro" id="IPR015500">
    <property type="entry name" value="Peptidase_S8_subtilisin-rel"/>
</dbReference>
<dbReference type="Gene3D" id="2.60.40.10">
    <property type="entry name" value="Immunoglobulins"/>
    <property type="match status" value="1"/>
</dbReference>
<dbReference type="InterPro" id="IPR036852">
    <property type="entry name" value="Peptidase_S8/S53_dom_sf"/>
</dbReference>
<dbReference type="InterPro" id="IPR050131">
    <property type="entry name" value="Peptidase_S8_subtilisin-like"/>
</dbReference>
<dbReference type="Pfam" id="PF00082">
    <property type="entry name" value="Peptidase_S8"/>
    <property type="match status" value="1"/>
</dbReference>
<comment type="similarity">
    <text evidence="2 6 7">Belongs to the peptidase S8 family.</text>
</comment>
<feature type="domain" description="Fervidolysin-like N-terminal prodomain" evidence="10">
    <location>
        <begin position="35"/>
        <end position="114"/>
    </location>
</feature>
<accession>A0A923NL74</accession>
<feature type="active site" description="Charge relay system" evidence="6">
    <location>
        <position position="370"/>
    </location>
</feature>
<keyword evidence="5 6" id="KW-0720">Serine protease</keyword>
<dbReference type="InterPro" id="IPR023827">
    <property type="entry name" value="Peptidase_S8_Asp-AS"/>
</dbReference>
<dbReference type="PANTHER" id="PTHR43806:SF11">
    <property type="entry name" value="CEREVISIN-RELATED"/>
    <property type="match status" value="1"/>
</dbReference>
<dbReference type="InterPro" id="IPR022398">
    <property type="entry name" value="Peptidase_S8_His-AS"/>
</dbReference>
<feature type="chain" id="PRO_5036873385" evidence="8">
    <location>
        <begin position="32"/>
        <end position="595"/>
    </location>
</feature>
<evidence type="ECO:0000313" key="12">
    <source>
        <dbReference type="Proteomes" id="UP000602647"/>
    </source>
</evidence>
<dbReference type="Proteomes" id="UP000602647">
    <property type="component" value="Unassembled WGS sequence"/>
</dbReference>
<feature type="active site" description="Charge relay system" evidence="6">
    <location>
        <position position="170"/>
    </location>
</feature>
<comment type="caution">
    <text evidence="11">The sequence shown here is derived from an EMBL/GenBank/DDBJ whole genome shotgun (WGS) entry which is preliminary data.</text>
</comment>
<evidence type="ECO:0000313" key="11">
    <source>
        <dbReference type="EMBL" id="MBC6679069.1"/>
    </source>
</evidence>
<dbReference type="RefSeq" id="WP_187302178.1">
    <property type="nucleotide sequence ID" value="NZ_JACRYT010000003.1"/>
</dbReference>
<dbReference type="AlphaFoldDB" id="A0A923NL74"/>
<feature type="domain" description="Peptidase S8/S53" evidence="9">
    <location>
        <begin position="162"/>
        <end position="418"/>
    </location>
</feature>
<dbReference type="InterPro" id="IPR054399">
    <property type="entry name" value="Fervidolysin-like_N_prodom"/>
</dbReference>
<evidence type="ECO:0000256" key="6">
    <source>
        <dbReference type="PROSITE-ProRule" id="PRU01240"/>
    </source>
</evidence>
<sequence length="595" mass="64948">MKMKKITALAIAFCLAAVTIVPGMQTGVAYAGEQQEASLEGDYAKDEILVVFEEDVNKKEAQEVVDQQDGKELTVLNTPQEEVTGLVELPKKQDVEEAVAEYQKDPDVAYAQPNYKYKLAESSAKTTSTTASLNDSYRGSLWHLNTIQAKEAWDVLETKPAKKARVAVLDTGVDLGHPDLQANLLKNLCRDTSDGNIRSLTGDENGHGTHVTGIIGATANNGAGVAGVASGASNEFVEMFVVDIFRGEYAYTTDIIAGIEYAVESGAKVINISAGYASPYATIDDVFLENAVNNAVNQGTTVVCAAGNDNNTVTNYPADFDACISVISTTSGNRRANTSNYGSAKDISAPGEAIFSTYRNGRYIEASGTSMASPVVAGTAALLYAAEPGISVNKVKYILYHSATDIYGRGWDSNSGYGIVNAYRAVSMQGGVYTVAYRLNGGKNSSLNSTYYYGRLTLKNPTRRNYTFSGWYRNSNFTSRVYTLGGGNCTLYAKWKKVKVSRASIKSLKRRSARKAKVYYKKVSGAKGYQIAYSTSRKFKKKQTKYKTTTSRSKTLTRLKKNRTYYVKVRAYKKDSTGKKVYGKYSKVKKVRLKR</sequence>
<dbReference type="PANTHER" id="PTHR43806">
    <property type="entry name" value="PEPTIDASE S8"/>
    <property type="match status" value="1"/>
</dbReference>
<evidence type="ECO:0000256" key="1">
    <source>
        <dbReference type="ARBA" id="ARBA00004196"/>
    </source>
</evidence>
<keyword evidence="4 6" id="KW-0378">Hydrolase</keyword>
<dbReference type="PRINTS" id="PR00723">
    <property type="entry name" value="SUBTILISIN"/>
</dbReference>
<dbReference type="PROSITE" id="PS00138">
    <property type="entry name" value="SUBTILASE_SER"/>
    <property type="match status" value="1"/>
</dbReference>
<dbReference type="GO" id="GO:0006508">
    <property type="term" value="P:proteolysis"/>
    <property type="evidence" value="ECO:0007669"/>
    <property type="project" value="UniProtKB-KW"/>
</dbReference>
<proteinExistence type="inferred from homology"/>
<dbReference type="InterPro" id="IPR023828">
    <property type="entry name" value="Peptidase_S8_Ser-AS"/>
</dbReference>
<dbReference type="NCBIfam" id="TIGR02543">
    <property type="entry name" value="List_Bact_rpt"/>
    <property type="match status" value="1"/>
</dbReference>
<gene>
    <name evidence="11" type="ORF">H9L42_04425</name>
</gene>
<evidence type="ECO:0000256" key="2">
    <source>
        <dbReference type="ARBA" id="ARBA00011073"/>
    </source>
</evidence>
<dbReference type="GO" id="GO:0030313">
    <property type="term" value="C:cell envelope"/>
    <property type="evidence" value="ECO:0007669"/>
    <property type="project" value="UniProtKB-SubCell"/>
</dbReference>
<dbReference type="Gene3D" id="2.60.40.4270">
    <property type="entry name" value="Listeria-Bacteroides repeat domain"/>
    <property type="match status" value="1"/>
</dbReference>
<protein>
    <submittedName>
        <fullName evidence="11">S8 family serine peptidase</fullName>
    </submittedName>
</protein>
<evidence type="ECO:0000256" key="4">
    <source>
        <dbReference type="ARBA" id="ARBA00022801"/>
    </source>
</evidence>
<dbReference type="PROSITE" id="PS00136">
    <property type="entry name" value="SUBTILASE_ASP"/>
    <property type="match status" value="1"/>
</dbReference>
<evidence type="ECO:0000256" key="3">
    <source>
        <dbReference type="ARBA" id="ARBA00022670"/>
    </source>
</evidence>
<dbReference type="Gene3D" id="3.40.50.200">
    <property type="entry name" value="Peptidase S8/S53 domain"/>
    <property type="match status" value="1"/>
</dbReference>
<dbReference type="EMBL" id="JACRYT010000003">
    <property type="protein sequence ID" value="MBC6679069.1"/>
    <property type="molecule type" value="Genomic_DNA"/>
</dbReference>
<feature type="active site" description="Charge relay system" evidence="6">
    <location>
        <position position="207"/>
    </location>
</feature>
<dbReference type="InterPro" id="IPR042229">
    <property type="entry name" value="Listeria/Bacterioides_rpt_sf"/>
</dbReference>
<dbReference type="InterPro" id="IPR036116">
    <property type="entry name" value="FN3_sf"/>
</dbReference>
<dbReference type="InterPro" id="IPR000209">
    <property type="entry name" value="Peptidase_S8/S53_dom"/>
</dbReference>
<evidence type="ECO:0000256" key="8">
    <source>
        <dbReference type="SAM" id="SignalP"/>
    </source>
</evidence>
<name>A0A923NL74_9FIRM</name>